<proteinExistence type="predicted"/>
<accession>A0A5J4N4E4</accession>
<dbReference type="PROSITE" id="PS50279">
    <property type="entry name" value="BPTI_KUNITZ_2"/>
    <property type="match status" value="1"/>
</dbReference>
<dbReference type="GO" id="GO:0004867">
    <property type="term" value="F:serine-type endopeptidase inhibitor activity"/>
    <property type="evidence" value="ECO:0007669"/>
    <property type="project" value="InterPro"/>
</dbReference>
<keyword evidence="3" id="KW-1185">Reference proteome</keyword>
<dbReference type="AlphaFoldDB" id="A0A5J4N4E4"/>
<dbReference type="InterPro" id="IPR036880">
    <property type="entry name" value="Kunitz_BPTI_sf"/>
</dbReference>
<dbReference type="Proteomes" id="UP000324629">
    <property type="component" value="Unassembled WGS sequence"/>
</dbReference>
<dbReference type="EMBL" id="QNGE01011155">
    <property type="protein sequence ID" value="KAA3670364.1"/>
    <property type="molecule type" value="Genomic_DNA"/>
</dbReference>
<dbReference type="CDD" id="cd00109">
    <property type="entry name" value="Kunitz-type"/>
    <property type="match status" value="1"/>
</dbReference>
<dbReference type="InterPro" id="IPR020901">
    <property type="entry name" value="Prtase_inh_Kunz-CS"/>
</dbReference>
<comment type="caution">
    <text evidence="2">The sequence shown here is derived from an EMBL/GenBank/DDBJ whole genome shotgun (WGS) entry which is preliminary data.</text>
</comment>
<dbReference type="PROSITE" id="PS00280">
    <property type="entry name" value="BPTI_KUNITZ_1"/>
    <property type="match status" value="1"/>
</dbReference>
<evidence type="ECO:0000313" key="3">
    <source>
        <dbReference type="Proteomes" id="UP000324629"/>
    </source>
</evidence>
<protein>
    <recommendedName>
        <fullName evidence="1">BPTI/Kunitz inhibitor domain-containing protein</fullName>
    </recommendedName>
</protein>
<dbReference type="SUPFAM" id="SSF57362">
    <property type="entry name" value="BPTI-like"/>
    <property type="match status" value="1"/>
</dbReference>
<organism evidence="2 3">
    <name type="scientific">Paragonimus westermani</name>
    <dbReference type="NCBI Taxonomy" id="34504"/>
    <lineage>
        <taxon>Eukaryota</taxon>
        <taxon>Metazoa</taxon>
        <taxon>Spiralia</taxon>
        <taxon>Lophotrochozoa</taxon>
        <taxon>Platyhelminthes</taxon>
        <taxon>Trematoda</taxon>
        <taxon>Digenea</taxon>
        <taxon>Plagiorchiida</taxon>
        <taxon>Troglotremata</taxon>
        <taxon>Troglotrematidae</taxon>
        <taxon>Paragonimus</taxon>
    </lineage>
</organism>
<feature type="domain" description="BPTI/Kunitz inhibitor" evidence="1">
    <location>
        <begin position="1"/>
        <end position="31"/>
    </location>
</feature>
<evidence type="ECO:0000259" key="1">
    <source>
        <dbReference type="PROSITE" id="PS50279"/>
    </source>
</evidence>
<gene>
    <name evidence="2" type="ORF">DEA37_0006163</name>
</gene>
<name>A0A5J4N4E4_9TREM</name>
<dbReference type="PRINTS" id="PR00759">
    <property type="entry name" value="BASICPTASE"/>
</dbReference>
<dbReference type="Gene3D" id="4.10.410.10">
    <property type="entry name" value="Pancreatic trypsin inhibitor Kunitz domain"/>
    <property type="match status" value="1"/>
</dbReference>
<dbReference type="InterPro" id="IPR002223">
    <property type="entry name" value="Kunitz_BPTI"/>
</dbReference>
<dbReference type="Pfam" id="PF00014">
    <property type="entry name" value="Kunitz_BPTI"/>
    <property type="match status" value="1"/>
</dbReference>
<evidence type="ECO:0000313" key="2">
    <source>
        <dbReference type="EMBL" id="KAA3670364.1"/>
    </source>
</evidence>
<sequence length="35" mass="3866">MENEVCEGFFYSGCGGNGNRFDTISECTGFCHKIL</sequence>
<reference evidence="2 3" key="1">
    <citation type="journal article" date="2019" name="Gigascience">
        <title>Whole-genome sequence of the oriental lung fluke Paragonimus westermani.</title>
        <authorList>
            <person name="Oey H."/>
            <person name="Zakrzewski M."/>
            <person name="Narain K."/>
            <person name="Devi K.R."/>
            <person name="Agatsuma T."/>
            <person name="Nawaratna S."/>
            <person name="Gobert G.N."/>
            <person name="Jones M.K."/>
            <person name="Ragan M.A."/>
            <person name="McManus D.P."/>
            <person name="Krause L."/>
        </authorList>
    </citation>
    <scope>NUCLEOTIDE SEQUENCE [LARGE SCALE GENOMIC DNA]</scope>
    <source>
        <strain evidence="2 3">IND2009</strain>
    </source>
</reference>